<keyword evidence="1 2" id="KW-0597">Phosphoprotein</keyword>
<dbReference type="PROSITE" id="PS50110">
    <property type="entry name" value="RESPONSE_REGULATORY"/>
    <property type="match status" value="1"/>
</dbReference>
<dbReference type="EMBL" id="CP053073">
    <property type="protein sequence ID" value="QJR16601.1"/>
    <property type="molecule type" value="Genomic_DNA"/>
</dbReference>
<dbReference type="Proteomes" id="UP000503096">
    <property type="component" value="Chromosome"/>
</dbReference>
<dbReference type="KEGG" id="upl:DSM104440_03436"/>
<feature type="modified residue" description="4-aspartylphosphate" evidence="2">
    <location>
        <position position="126"/>
    </location>
</feature>
<dbReference type="InterPro" id="IPR050595">
    <property type="entry name" value="Bact_response_regulator"/>
</dbReference>
<evidence type="ECO:0000256" key="2">
    <source>
        <dbReference type="PROSITE-ProRule" id="PRU00169"/>
    </source>
</evidence>
<evidence type="ECO:0000256" key="3">
    <source>
        <dbReference type="SAM" id="MobiDB-lite"/>
    </source>
</evidence>
<gene>
    <name evidence="5" type="primary">rssB</name>
    <name evidence="5" type="ORF">DSM104440_03436</name>
</gene>
<dbReference type="SMART" id="SM00448">
    <property type="entry name" value="REC"/>
    <property type="match status" value="1"/>
</dbReference>
<dbReference type="InterPro" id="IPR001789">
    <property type="entry name" value="Sig_transdc_resp-reg_receiver"/>
</dbReference>
<dbReference type="PANTHER" id="PTHR44591">
    <property type="entry name" value="STRESS RESPONSE REGULATOR PROTEIN 1"/>
    <property type="match status" value="1"/>
</dbReference>
<dbReference type="Pfam" id="PF00072">
    <property type="entry name" value="Response_reg"/>
    <property type="match status" value="1"/>
</dbReference>
<dbReference type="AlphaFoldDB" id="A0A6M4HAL9"/>
<proteinExistence type="predicted"/>
<sequence length="196" mass="21028">MSSKPPTPPAGGGDFDLDFTNVQEAPPPEPSPQKLENARLEAIKGHEELHHAGFYVAMGRKSAKLIPPRDGSDKHTLLVVEDDRTLSKLLQEIFTTAGYNVRFAATRVQINAEVNRQPLADLMLLDVTLPDADGLKILAKLRSHPKYSELPVIMMTGRAGAADVMQGLAAGADGYVTKPFKMSAMVGVVNAALGKS</sequence>
<feature type="domain" description="Response regulatory" evidence="4">
    <location>
        <begin position="76"/>
        <end position="193"/>
    </location>
</feature>
<dbReference type="CDD" id="cd17574">
    <property type="entry name" value="REC_OmpR"/>
    <property type="match status" value="1"/>
</dbReference>
<dbReference type="InParanoid" id="A0A6M4HAL9"/>
<organism evidence="5 6">
    <name type="scientific">Usitatibacter palustris</name>
    <dbReference type="NCBI Taxonomy" id="2732487"/>
    <lineage>
        <taxon>Bacteria</taxon>
        <taxon>Pseudomonadati</taxon>
        <taxon>Pseudomonadota</taxon>
        <taxon>Betaproteobacteria</taxon>
        <taxon>Nitrosomonadales</taxon>
        <taxon>Usitatibacteraceae</taxon>
        <taxon>Usitatibacter</taxon>
    </lineage>
</organism>
<name>A0A6M4HAL9_9PROT</name>
<keyword evidence="6" id="KW-1185">Reference proteome</keyword>
<protein>
    <submittedName>
        <fullName evidence="5">Regulator of RpoS</fullName>
    </submittedName>
</protein>
<evidence type="ECO:0000259" key="4">
    <source>
        <dbReference type="PROSITE" id="PS50110"/>
    </source>
</evidence>
<dbReference type="PANTHER" id="PTHR44591:SF3">
    <property type="entry name" value="RESPONSE REGULATORY DOMAIN-CONTAINING PROTEIN"/>
    <property type="match status" value="1"/>
</dbReference>
<dbReference type="Gene3D" id="3.40.50.2300">
    <property type="match status" value="1"/>
</dbReference>
<dbReference type="GO" id="GO:0000160">
    <property type="term" value="P:phosphorelay signal transduction system"/>
    <property type="evidence" value="ECO:0007669"/>
    <property type="project" value="InterPro"/>
</dbReference>
<feature type="region of interest" description="Disordered" evidence="3">
    <location>
        <begin position="1"/>
        <end position="34"/>
    </location>
</feature>
<accession>A0A6M4HAL9</accession>
<dbReference type="SUPFAM" id="SSF52172">
    <property type="entry name" value="CheY-like"/>
    <property type="match status" value="1"/>
</dbReference>
<reference evidence="5 6" key="1">
    <citation type="submission" date="2020-04" db="EMBL/GenBank/DDBJ databases">
        <title>Usitatibacter rugosus gen. nov., sp. nov. and Usitatibacter palustris sp. nov., novel members of Usitatibacteraceae fam. nov. within the order Nitrosomonadales isolated from soil.</title>
        <authorList>
            <person name="Huber K.J."/>
            <person name="Neumann-Schaal M."/>
            <person name="Geppert A."/>
            <person name="Luckner M."/>
            <person name="Wanner G."/>
            <person name="Overmann J."/>
        </authorList>
    </citation>
    <scope>NUCLEOTIDE SEQUENCE [LARGE SCALE GENOMIC DNA]</scope>
    <source>
        <strain evidence="5 6">Swamp67</strain>
    </source>
</reference>
<evidence type="ECO:0000313" key="6">
    <source>
        <dbReference type="Proteomes" id="UP000503096"/>
    </source>
</evidence>
<dbReference type="RefSeq" id="WP_171164839.1">
    <property type="nucleotide sequence ID" value="NZ_CP053073.1"/>
</dbReference>
<evidence type="ECO:0000313" key="5">
    <source>
        <dbReference type="EMBL" id="QJR16601.1"/>
    </source>
</evidence>
<dbReference type="InterPro" id="IPR011006">
    <property type="entry name" value="CheY-like_superfamily"/>
</dbReference>
<evidence type="ECO:0000256" key="1">
    <source>
        <dbReference type="ARBA" id="ARBA00022553"/>
    </source>
</evidence>